<dbReference type="PROSITE" id="PS00143">
    <property type="entry name" value="INSULINASE"/>
    <property type="match status" value="1"/>
</dbReference>
<reference evidence="5 6" key="1">
    <citation type="journal article" date="2019" name="ISME J.">
        <title>Genome analyses of uncultured TG2/ZB3 bacteria in 'Margulisbacteria' specifically attached to ectosymbiotic spirochetes of protists in the termite gut.</title>
        <authorList>
            <person name="Utami Y.D."/>
            <person name="Kuwahara H."/>
            <person name="Igai K."/>
            <person name="Murakami T."/>
            <person name="Sugaya K."/>
            <person name="Morikawa T."/>
            <person name="Nagura Y."/>
            <person name="Yuki M."/>
            <person name="Deevong P."/>
            <person name="Inoue T."/>
            <person name="Kihara K."/>
            <person name="Lo N."/>
            <person name="Yamada A."/>
            <person name="Ohkuma M."/>
            <person name="Hongoh Y."/>
        </authorList>
    </citation>
    <scope>NUCLEOTIDE SEQUENCE [LARGE SCALE GENOMIC DNA]</scope>
    <source>
        <strain evidence="5">RsDinE6-01</strain>
    </source>
</reference>
<evidence type="ECO:0000259" key="4">
    <source>
        <dbReference type="Pfam" id="PF05193"/>
    </source>
</evidence>
<comment type="caution">
    <text evidence="5">The sequence shown here is derived from an EMBL/GenBank/DDBJ whole genome shotgun (WGS) entry which is preliminary data.</text>
</comment>
<feature type="domain" description="Peptidase M16 C-terminal" evidence="4">
    <location>
        <begin position="169"/>
        <end position="341"/>
    </location>
</feature>
<evidence type="ECO:0000259" key="3">
    <source>
        <dbReference type="Pfam" id="PF00675"/>
    </source>
</evidence>
<dbReference type="GO" id="GO:0004222">
    <property type="term" value="F:metalloendopeptidase activity"/>
    <property type="evidence" value="ECO:0007669"/>
    <property type="project" value="InterPro"/>
</dbReference>
<dbReference type="InterPro" id="IPR001431">
    <property type="entry name" value="Pept_M16_Zn_BS"/>
</dbReference>
<dbReference type="InterPro" id="IPR007863">
    <property type="entry name" value="Peptidase_M16_C"/>
</dbReference>
<dbReference type="Pfam" id="PF05193">
    <property type="entry name" value="Peptidase_M16_C"/>
    <property type="match status" value="1"/>
</dbReference>
<dbReference type="PANTHER" id="PTHR11851">
    <property type="entry name" value="METALLOPROTEASE"/>
    <property type="match status" value="1"/>
</dbReference>
<keyword evidence="6" id="KW-1185">Reference proteome</keyword>
<dbReference type="SUPFAM" id="SSF63411">
    <property type="entry name" value="LuxS/MPP-like metallohydrolase"/>
    <property type="match status" value="2"/>
</dbReference>
<evidence type="ECO:0000256" key="1">
    <source>
        <dbReference type="ARBA" id="ARBA00007261"/>
    </source>
</evidence>
<evidence type="ECO:0000313" key="5">
    <source>
        <dbReference type="EMBL" id="GBR77599.1"/>
    </source>
</evidence>
<proteinExistence type="inferred from homology"/>
<dbReference type="AlphaFoldDB" id="A0A388TJY9"/>
<evidence type="ECO:0000256" key="2">
    <source>
        <dbReference type="RuleBase" id="RU004447"/>
    </source>
</evidence>
<name>A0A388TJY9_9BACT</name>
<organism evidence="5 6">
    <name type="scientific">Candidatus Termititenax dinenymphae</name>
    <dbReference type="NCBI Taxonomy" id="2218523"/>
    <lineage>
        <taxon>Bacteria</taxon>
        <taxon>Bacillati</taxon>
        <taxon>Candidatus Margulisiibacteriota</taxon>
        <taxon>Candidatus Termititenacia</taxon>
        <taxon>Candidatus Termititenacales</taxon>
        <taxon>Candidatus Termititenacaceae</taxon>
        <taxon>Candidatus Termititenax</taxon>
    </lineage>
</organism>
<dbReference type="EMBL" id="BGZP01000006">
    <property type="protein sequence ID" value="GBR77599.1"/>
    <property type="molecule type" value="Genomic_DNA"/>
</dbReference>
<feature type="domain" description="Peptidase M16 N-terminal" evidence="3">
    <location>
        <begin position="16"/>
        <end position="162"/>
    </location>
</feature>
<comment type="similarity">
    <text evidence="1 2">Belongs to the peptidase M16 family.</text>
</comment>
<evidence type="ECO:0000313" key="6">
    <source>
        <dbReference type="Proteomes" id="UP000282196"/>
    </source>
</evidence>
<dbReference type="InterPro" id="IPR050361">
    <property type="entry name" value="MPP/UQCRC_Complex"/>
</dbReference>
<dbReference type="Pfam" id="PF00675">
    <property type="entry name" value="Peptidase_M16"/>
    <property type="match status" value="1"/>
</dbReference>
<dbReference type="PANTHER" id="PTHR11851:SF49">
    <property type="entry name" value="MITOCHONDRIAL-PROCESSING PEPTIDASE SUBUNIT ALPHA"/>
    <property type="match status" value="1"/>
</dbReference>
<dbReference type="InterPro" id="IPR011765">
    <property type="entry name" value="Pept_M16_N"/>
</dbReference>
<sequence>MNPAVKIQKLANGLTVIVEEMPLVHSAAVGFLVGFGSKHEQDFPGGLAHYVEHMLFKGTLKRTPADIAEQIDSVGGRINAHTSKEYTSYYAVVLDEHFDLALDILSDMYLNSAFAETEIERERNVILEEIKMYDDSPDEKIHDLACQNIWDGHILGNPIIGTEKSVRKIARADILSCIKNFYTPDNTIIAVAGNVKAEEVIKQIESKFDGFRGKVNAYTEPPIKITPGIKIVKKDTEQVHLCLSTKGVSYQSGDRFTLSLLSSILGGSMSSRLFQKVREQKGLVYSIYTYPTFYKNAGLFTLYVGTQLKNTKQVLDISLKELTLVKQNGITPIELQRAKEQVKGHLVLNLEDSSSRMSWLLKSLYNYGAINSVEEIMHKVEAVSGDDIQRLANEIFIKEDLQLTAIGNFAKTNFFQELDC</sequence>
<accession>A0A388TJY9</accession>
<dbReference type="Gene3D" id="3.30.830.10">
    <property type="entry name" value="Metalloenzyme, LuxS/M16 peptidase-like"/>
    <property type="match status" value="2"/>
</dbReference>
<dbReference type="GO" id="GO:0046872">
    <property type="term" value="F:metal ion binding"/>
    <property type="evidence" value="ECO:0007669"/>
    <property type="project" value="InterPro"/>
</dbReference>
<dbReference type="GO" id="GO:0006508">
    <property type="term" value="P:proteolysis"/>
    <property type="evidence" value="ECO:0007669"/>
    <property type="project" value="InterPro"/>
</dbReference>
<dbReference type="Proteomes" id="UP000282196">
    <property type="component" value="Unassembled WGS sequence"/>
</dbReference>
<gene>
    <name evidence="5" type="ORF">RDn1_258</name>
</gene>
<dbReference type="InterPro" id="IPR011249">
    <property type="entry name" value="Metalloenz_LuxS/M16"/>
</dbReference>
<protein>
    <submittedName>
        <fullName evidence="5">Zn-dependent peptidases</fullName>
    </submittedName>
</protein>